<organism evidence="2">
    <name type="scientific">uncultured Anaerotruncus sp</name>
    <dbReference type="NCBI Taxonomy" id="905011"/>
    <lineage>
        <taxon>Bacteria</taxon>
        <taxon>Bacillati</taxon>
        <taxon>Bacillota</taxon>
        <taxon>Clostridia</taxon>
        <taxon>Eubacteriales</taxon>
        <taxon>Oscillospiraceae</taxon>
        <taxon>Anaerotruncus</taxon>
        <taxon>environmental samples</taxon>
    </lineage>
</organism>
<sequence length="319" mass="34174">MAGAKRQPQKRRRTTKRRPVKGKYGYLLAALMAVLCVLVSAGRDYLPQLGGWLETLGLSDVQQPQAPGAVHFIDVGQGDCALIQSGGKNILIDGGENNQGQRVVAYLQGLSITELDMVVATHAHSDHIGGLDVVMRAIPTKTLLMPKSAPGKTPTTKTYLDMLQAADETGVELVYAAPGQQFSFDEGKIEVLGPTEQYEDANNTSVVLRFTYGQTRFLFTGDAEKKSEKALLGAGTDLRADVLKLGHHGSDTSTSTDFLQAVSPAYAVACVGAGNSYGHPSQQTLDLLGSRGVALYRTDLQGNLLFNTDGQHITVQTQK</sequence>
<dbReference type="AlphaFoldDB" id="A0A1C6HIX6"/>
<evidence type="ECO:0000259" key="1">
    <source>
        <dbReference type="SMART" id="SM00849"/>
    </source>
</evidence>
<dbReference type="PANTHER" id="PTHR30619">
    <property type="entry name" value="DNA INTERNALIZATION/COMPETENCE PROTEIN COMEC/REC2"/>
    <property type="match status" value="1"/>
</dbReference>
<dbReference type="InterPro" id="IPR001279">
    <property type="entry name" value="Metallo-B-lactamas"/>
</dbReference>
<accession>A0A1C6HIX6</accession>
<dbReference type="InterPro" id="IPR036866">
    <property type="entry name" value="RibonucZ/Hydroxyglut_hydro"/>
</dbReference>
<reference evidence="2" key="1">
    <citation type="submission" date="2015-09" db="EMBL/GenBank/DDBJ databases">
        <authorList>
            <consortium name="Pathogen Informatics"/>
        </authorList>
    </citation>
    <scope>NUCLEOTIDE SEQUENCE</scope>
    <source>
        <strain evidence="2">2789STDY5834896</strain>
    </source>
</reference>
<evidence type="ECO:0000313" key="2">
    <source>
        <dbReference type="EMBL" id="SCJ57123.1"/>
    </source>
</evidence>
<protein>
    <submittedName>
        <fullName evidence="2">ComEC family competence protein</fullName>
    </submittedName>
</protein>
<gene>
    <name evidence="2" type="ORF">SAMEA3545359_00862</name>
</gene>
<dbReference type="CDD" id="cd07731">
    <property type="entry name" value="ComA-like_MBL-fold"/>
    <property type="match status" value="1"/>
</dbReference>
<dbReference type="InterPro" id="IPR035681">
    <property type="entry name" value="ComA-like_MBL"/>
</dbReference>
<dbReference type="Pfam" id="PF00753">
    <property type="entry name" value="Lactamase_B"/>
    <property type="match status" value="1"/>
</dbReference>
<dbReference type="Gene3D" id="3.60.15.10">
    <property type="entry name" value="Ribonuclease Z/Hydroxyacylglutathione hydrolase-like"/>
    <property type="match status" value="1"/>
</dbReference>
<name>A0A1C6HIX6_9FIRM</name>
<proteinExistence type="predicted"/>
<dbReference type="InterPro" id="IPR052159">
    <property type="entry name" value="Competence_DNA_uptake"/>
</dbReference>
<dbReference type="SUPFAM" id="SSF56281">
    <property type="entry name" value="Metallo-hydrolase/oxidoreductase"/>
    <property type="match status" value="1"/>
</dbReference>
<dbReference type="EMBL" id="FMHG01000001">
    <property type="protein sequence ID" value="SCJ57123.1"/>
    <property type="molecule type" value="Genomic_DNA"/>
</dbReference>
<dbReference type="PANTHER" id="PTHR30619:SF7">
    <property type="entry name" value="BETA-LACTAMASE DOMAIN PROTEIN"/>
    <property type="match status" value="1"/>
</dbReference>
<dbReference type="SMART" id="SM00849">
    <property type="entry name" value="Lactamase_B"/>
    <property type="match status" value="1"/>
</dbReference>
<feature type="domain" description="Metallo-beta-lactamase" evidence="1">
    <location>
        <begin position="77"/>
        <end position="273"/>
    </location>
</feature>